<dbReference type="GO" id="GO:0005634">
    <property type="term" value="C:nucleus"/>
    <property type="evidence" value="ECO:0007669"/>
    <property type="project" value="TreeGrafter"/>
</dbReference>
<dbReference type="InterPro" id="IPR027038">
    <property type="entry name" value="RanGap"/>
</dbReference>
<evidence type="ECO:0000313" key="5">
    <source>
        <dbReference type="Proteomes" id="UP000708208"/>
    </source>
</evidence>
<feature type="compositionally biased region" description="Basic and acidic residues" evidence="3">
    <location>
        <begin position="641"/>
        <end position="655"/>
    </location>
</feature>
<dbReference type="PANTHER" id="PTHR24113:SF12">
    <property type="entry name" value="RAN GTPASE-ACTIVATING PROTEIN 1"/>
    <property type="match status" value="1"/>
</dbReference>
<dbReference type="Pfam" id="PF13516">
    <property type="entry name" value="LRR_6"/>
    <property type="match status" value="5"/>
</dbReference>
<name>A0A8J2LV15_9HEXA</name>
<evidence type="ECO:0000256" key="1">
    <source>
        <dbReference type="ARBA" id="ARBA00022614"/>
    </source>
</evidence>
<reference evidence="4" key="1">
    <citation type="submission" date="2021-06" db="EMBL/GenBank/DDBJ databases">
        <authorList>
            <person name="Hodson N. C."/>
            <person name="Mongue J. A."/>
            <person name="Jaron S. K."/>
        </authorList>
    </citation>
    <scope>NUCLEOTIDE SEQUENCE</scope>
</reference>
<keyword evidence="2" id="KW-0677">Repeat</keyword>
<keyword evidence="5" id="KW-1185">Reference proteome</keyword>
<dbReference type="GO" id="GO:0006913">
    <property type="term" value="P:nucleocytoplasmic transport"/>
    <property type="evidence" value="ECO:0007669"/>
    <property type="project" value="TreeGrafter"/>
</dbReference>
<dbReference type="EMBL" id="CAJVCH010571277">
    <property type="protein sequence ID" value="CAG7837082.1"/>
    <property type="molecule type" value="Genomic_DNA"/>
</dbReference>
<protein>
    <recommendedName>
        <fullName evidence="6">T-complex-associated testis-expressed protein 1</fullName>
    </recommendedName>
</protein>
<dbReference type="GO" id="GO:0048471">
    <property type="term" value="C:perinuclear region of cytoplasm"/>
    <property type="evidence" value="ECO:0007669"/>
    <property type="project" value="TreeGrafter"/>
</dbReference>
<gene>
    <name evidence="4" type="ORF">AFUS01_LOCUS46248</name>
</gene>
<keyword evidence="1" id="KW-0433">Leucine-rich repeat</keyword>
<sequence length="662" mass="76276">MKIPHTIPKIILRAYARELTPEQLKEQYEGRMIRSEDPTWDEDQQQTLAEMCLSLVIEDYPFYVRLIDETNNEGQKKYEAGLAQWQENVVNFKKRRQSFERKMLALEFKKGRRGRSMSGVDDDDDDDDNDDTSAKVILAPEEVPDSFEDFLPRKPVLDQLNDTDRIEVIEELDVKKIPLPIAISTIPDAYYWERAALDKWPWVDHDEHGKSWKQTYMEKHLWEGLESFHPFEGDLPELMKNVELVAPFIKQLTLINLIPNCFGVESRPKIFKPFIPDEELTGEDEGFAAAAELKKLAAEALKNIHAEDEPQYEETEKQIRDNSHLDLSLIMPHLKFLKKFCIIYEMQEMGMDWEARYFDFTDKDVENLAKALTLAPTLTLAPSIEHFELNRSRMTDEQCKILVKDGLLKMPHLKVLNISYNNIGNAGARAIAKLIIEPRPNGTIHTLSMARNNIKNKGAKAIAYALTLNTHLTFLDIRLNYVGNPGGKDFGHALVKNTSLQYLNLAANRLTDDTCYVLGKMLQHNKTLKELDVSSNNMGRKGGEYLAMGVRNNKVILKVDIRLADTGLDFEYDLDSHLKKNRSKLPYSLLDRDDIYPPENESFTEQELMGKEDEGEFDFDEEEDEEEEEDEIRTLLPPSLKLDRETSQRDIDGTKKLPTTTT</sequence>
<accession>A0A8J2LV15</accession>
<dbReference type="Proteomes" id="UP000708208">
    <property type="component" value="Unassembled WGS sequence"/>
</dbReference>
<dbReference type="AlphaFoldDB" id="A0A8J2LV15"/>
<feature type="compositionally biased region" description="Acidic residues" evidence="3">
    <location>
        <begin position="613"/>
        <end position="631"/>
    </location>
</feature>
<dbReference type="SMART" id="SM00368">
    <property type="entry name" value="LRR_RI"/>
    <property type="match status" value="5"/>
</dbReference>
<evidence type="ECO:0000313" key="4">
    <source>
        <dbReference type="EMBL" id="CAG7837082.1"/>
    </source>
</evidence>
<evidence type="ECO:0000256" key="2">
    <source>
        <dbReference type="ARBA" id="ARBA00022737"/>
    </source>
</evidence>
<feature type="region of interest" description="Disordered" evidence="3">
    <location>
        <begin position="592"/>
        <end position="662"/>
    </location>
</feature>
<comment type="caution">
    <text evidence="4">The sequence shown here is derived from an EMBL/GenBank/DDBJ whole genome shotgun (WGS) entry which is preliminary data.</text>
</comment>
<dbReference type="InterPro" id="IPR001611">
    <property type="entry name" value="Leu-rich_rpt"/>
</dbReference>
<evidence type="ECO:0008006" key="6">
    <source>
        <dbReference type="Google" id="ProtNLM"/>
    </source>
</evidence>
<dbReference type="GO" id="GO:0005096">
    <property type="term" value="F:GTPase activator activity"/>
    <property type="evidence" value="ECO:0007669"/>
    <property type="project" value="InterPro"/>
</dbReference>
<proteinExistence type="predicted"/>
<organism evidence="4 5">
    <name type="scientific">Allacma fusca</name>
    <dbReference type="NCBI Taxonomy" id="39272"/>
    <lineage>
        <taxon>Eukaryota</taxon>
        <taxon>Metazoa</taxon>
        <taxon>Ecdysozoa</taxon>
        <taxon>Arthropoda</taxon>
        <taxon>Hexapoda</taxon>
        <taxon>Collembola</taxon>
        <taxon>Symphypleona</taxon>
        <taxon>Sminthuridae</taxon>
        <taxon>Allacma</taxon>
    </lineage>
</organism>
<dbReference type="GO" id="GO:0005829">
    <property type="term" value="C:cytosol"/>
    <property type="evidence" value="ECO:0007669"/>
    <property type="project" value="TreeGrafter"/>
</dbReference>
<dbReference type="OrthoDB" id="341587at2759"/>
<evidence type="ECO:0000256" key="3">
    <source>
        <dbReference type="SAM" id="MobiDB-lite"/>
    </source>
</evidence>
<dbReference type="PANTHER" id="PTHR24113">
    <property type="entry name" value="RAN GTPASE-ACTIVATING PROTEIN 1"/>
    <property type="match status" value="1"/>
</dbReference>
<dbReference type="GO" id="GO:0031267">
    <property type="term" value="F:small GTPase binding"/>
    <property type="evidence" value="ECO:0007669"/>
    <property type="project" value="TreeGrafter"/>
</dbReference>